<evidence type="ECO:0000313" key="2">
    <source>
        <dbReference type="Proteomes" id="UP000235464"/>
    </source>
</evidence>
<dbReference type="InterPro" id="IPR055091">
    <property type="entry name" value="WelO5-like"/>
</dbReference>
<reference evidence="2" key="1">
    <citation type="submission" date="2017-11" db="EMBL/GenBank/DDBJ databases">
        <authorList>
            <person name="Wibberg D."/>
        </authorList>
    </citation>
    <scope>NUCLEOTIDE SEQUENCE [LARGE SCALE GENOMIC DNA]</scope>
</reference>
<proteinExistence type="predicted"/>
<name>A0A2N9B247_STRCX</name>
<dbReference type="EMBL" id="LT963352">
    <property type="protein sequence ID" value="SOR77385.1"/>
    <property type="molecule type" value="Genomic_DNA"/>
</dbReference>
<dbReference type="AlphaFoldDB" id="A0A2N9B247"/>
<keyword evidence="2" id="KW-1185">Reference proteome</keyword>
<accession>A0A2N9B247</accession>
<organism evidence="1 2">
    <name type="scientific">Streptomyces chartreusis NRRL 3882</name>
    <dbReference type="NCBI Taxonomy" id="1079985"/>
    <lineage>
        <taxon>Bacteria</taxon>
        <taxon>Bacillati</taxon>
        <taxon>Actinomycetota</taxon>
        <taxon>Actinomycetes</taxon>
        <taxon>Kitasatosporales</taxon>
        <taxon>Streptomycetaceae</taxon>
        <taxon>Streptomyces</taxon>
    </lineage>
</organism>
<dbReference type="Pfam" id="PF22814">
    <property type="entry name" value="WelO5"/>
    <property type="match status" value="1"/>
</dbReference>
<evidence type="ECO:0008006" key="3">
    <source>
        <dbReference type="Google" id="ProtNLM"/>
    </source>
</evidence>
<dbReference type="SUPFAM" id="SSF51197">
    <property type="entry name" value="Clavaminate synthase-like"/>
    <property type="match status" value="1"/>
</dbReference>
<evidence type="ECO:0000313" key="1">
    <source>
        <dbReference type="EMBL" id="SOR77385.1"/>
    </source>
</evidence>
<sequence length="292" mass="31965">MSSTSAAATLDAESIKPVTGWSGDADYFVVREHQAFEPEAVLDVLRGKVAGVIFRGMVKPEDCAELANRFWNNPNRQTRGVEAPGYYMGAYTWQKPTAQYLDETEQIAAALDEYLDVPNNPLDTFYGGLADALAKEGGTVRLAQHEGRQGCRALLRSWHGQGEYALAPHDDNSQLTQPGQVDFEIQKVGNRPTGALNICLENGNGGRLAYWNIQADVTSKTALGVEHTGSPYPMASLEGIEMKWVEVNAGDVYVFNGNHVHAVEPNTDPSLRRTTLAGMMGFIDDRTVVTWT</sequence>
<gene>
    <name evidence="1" type="ORF">SCNRRL3882_0857</name>
</gene>
<dbReference type="Proteomes" id="UP000235464">
    <property type="component" value="Chromosome I"/>
</dbReference>
<protein>
    <recommendedName>
        <fullName evidence="3">Fe2OG dioxygenase domain-containing protein</fullName>
    </recommendedName>
</protein>
<dbReference type="Gene3D" id="2.60.120.620">
    <property type="entry name" value="q2cbj1_9rhob like domain"/>
    <property type="match status" value="1"/>
</dbReference>
<dbReference type="OrthoDB" id="4009736at2"/>
<dbReference type="RefSeq" id="WP_010047319.1">
    <property type="nucleotide sequence ID" value="NZ_LT962942.1"/>
</dbReference>